<dbReference type="GO" id="GO:0003746">
    <property type="term" value="F:translation elongation factor activity"/>
    <property type="evidence" value="ECO:0007669"/>
    <property type="project" value="InterPro"/>
</dbReference>
<sequence length="143" mass="15685">MTDDSIYAFRTKLCSELQENDFVFVNGRPCRISSIRVTSLQGECQKVLIEGDDIFSGDRRVQEFLSTDVMDIPVVTMTKFQLRSIQGQHLCLATSDGSERNDVPLPKGALGMRILAAEKSGGGRLIVVQSVMGEEAAVGMEIL</sequence>
<dbReference type="InterPro" id="IPR001884">
    <property type="entry name" value="IF5A-like"/>
</dbReference>
<evidence type="ECO:0000259" key="1">
    <source>
        <dbReference type="SMART" id="SM01376"/>
    </source>
</evidence>
<dbReference type="AlphaFoldDB" id="A0A2I2EYB9"/>
<dbReference type="InterPro" id="IPR012340">
    <property type="entry name" value="NA-bd_OB-fold"/>
</dbReference>
<dbReference type="InterPro" id="IPR014722">
    <property type="entry name" value="Rib_uL2_dom2"/>
</dbReference>
<name>A0A2I2EYB9_ASPCN</name>
<dbReference type="OrthoDB" id="9975114at2759"/>
<dbReference type="STRING" id="41067.A0A2I2EYB9"/>
<dbReference type="GO" id="GO:0045905">
    <property type="term" value="P:positive regulation of translational termination"/>
    <property type="evidence" value="ECO:0007669"/>
    <property type="project" value="InterPro"/>
</dbReference>
<dbReference type="Gene3D" id="2.30.30.30">
    <property type="match status" value="1"/>
</dbReference>
<dbReference type="GeneID" id="36525438"/>
<dbReference type="SUPFAM" id="SSF50104">
    <property type="entry name" value="Translation proteins SH3-like domain"/>
    <property type="match status" value="1"/>
</dbReference>
<dbReference type="GO" id="GO:0043022">
    <property type="term" value="F:ribosome binding"/>
    <property type="evidence" value="ECO:0007669"/>
    <property type="project" value="InterPro"/>
</dbReference>
<reference evidence="2 3" key="1">
    <citation type="submission" date="2017-12" db="EMBL/GenBank/DDBJ databases">
        <authorList>
            <consortium name="DOE Joint Genome Institute"/>
            <person name="Haridas S."/>
            <person name="Kjaerbolling I."/>
            <person name="Vesth T.C."/>
            <person name="Frisvad J.C."/>
            <person name="Nybo J.L."/>
            <person name="Theobald S."/>
            <person name="Kuo A."/>
            <person name="Bowyer P."/>
            <person name="Matsuda Y."/>
            <person name="Mondo S."/>
            <person name="Lyhne E.K."/>
            <person name="Kogle M.E."/>
            <person name="Clum A."/>
            <person name="Lipzen A."/>
            <person name="Salamov A."/>
            <person name="Ngan C.Y."/>
            <person name="Daum C."/>
            <person name="Chiniquy J."/>
            <person name="Barry K."/>
            <person name="LaButti K."/>
            <person name="Simmons B.A."/>
            <person name="Magnuson J.K."/>
            <person name="Mortensen U.H."/>
            <person name="Larsen T.O."/>
            <person name="Grigoriev I.V."/>
            <person name="Baker S.E."/>
            <person name="Andersen M.R."/>
            <person name="Nordberg H.P."/>
            <person name="Cantor M.N."/>
            <person name="Hua S.X."/>
        </authorList>
    </citation>
    <scope>NUCLEOTIDE SEQUENCE [LARGE SCALE GENOMIC DNA]</scope>
    <source>
        <strain evidence="2 3">CBS 102.13</strain>
    </source>
</reference>
<dbReference type="SUPFAM" id="SSF50249">
    <property type="entry name" value="Nucleic acid-binding proteins"/>
    <property type="match status" value="1"/>
</dbReference>
<feature type="domain" description="Translation initiation factor 5A C-terminal" evidence="1">
    <location>
        <begin position="74"/>
        <end position="141"/>
    </location>
</feature>
<accession>A0A2I2EYB9</accession>
<dbReference type="RefSeq" id="XP_024667385.1">
    <property type="nucleotide sequence ID" value="XM_024818278.1"/>
</dbReference>
<gene>
    <name evidence="2" type="ORF">BDW47DRAFT_135224</name>
</gene>
<protein>
    <recommendedName>
        <fullName evidence="1">Translation initiation factor 5A C-terminal domain-containing protein</fullName>
    </recommendedName>
</protein>
<dbReference type="PANTHER" id="PTHR11673">
    <property type="entry name" value="TRANSLATION INITIATION FACTOR 5A FAMILY MEMBER"/>
    <property type="match status" value="1"/>
</dbReference>
<dbReference type="EMBL" id="KZ559211">
    <property type="protein sequence ID" value="PLB33373.1"/>
    <property type="molecule type" value="Genomic_DNA"/>
</dbReference>
<dbReference type="InterPro" id="IPR020189">
    <property type="entry name" value="IF5A_C"/>
</dbReference>
<dbReference type="Proteomes" id="UP000234585">
    <property type="component" value="Unassembled WGS sequence"/>
</dbReference>
<dbReference type="Gene3D" id="2.40.50.140">
    <property type="entry name" value="Nucleic acid-binding proteins"/>
    <property type="match status" value="1"/>
</dbReference>
<evidence type="ECO:0000313" key="2">
    <source>
        <dbReference type="EMBL" id="PLB33373.1"/>
    </source>
</evidence>
<dbReference type="GO" id="GO:0003723">
    <property type="term" value="F:RNA binding"/>
    <property type="evidence" value="ECO:0007669"/>
    <property type="project" value="InterPro"/>
</dbReference>
<organism evidence="2 3">
    <name type="scientific">Aspergillus candidus</name>
    <dbReference type="NCBI Taxonomy" id="41067"/>
    <lineage>
        <taxon>Eukaryota</taxon>
        <taxon>Fungi</taxon>
        <taxon>Dikarya</taxon>
        <taxon>Ascomycota</taxon>
        <taxon>Pezizomycotina</taxon>
        <taxon>Eurotiomycetes</taxon>
        <taxon>Eurotiomycetidae</taxon>
        <taxon>Eurotiales</taxon>
        <taxon>Aspergillaceae</taxon>
        <taxon>Aspergillus</taxon>
        <taxon>Aspergillus subgen. Circumdati</taxon>
    </lineage>
</organism>
<dbReference type="InterPro" id="IPR008991">
    <property type="entry name" value="Translation_prot_SH3-like_sf"/>
</dbReference>
<proteinExistence type="predicted"/>
<keyword evidence="3" id="KW-1185">Reference proteome</keyword>
<dbReference type="SMART" id="SM01376">
    <property type="entry name" value="eIF-5a"/>
    <property type="match status" value="1"/>
</dbReference>
<evidence type="ECO:0000313" key="3">
    <source>
        <dbReference type="Proteomes" id="UP000234585"/>
    </source>
</evidence>
<dbReference type="Pfam" id="PF01287">
    <property type="entry name" value="eIF-5a"/>
    <property type="match status" value="1"/>
</dbReference>
<dbReference type="GO" id="GO:0045901">
    <property type="term" value="P:positive regulation of translational elongation"/>
    <property type="evidence" value="ECO:0007669"/>
    <property type="project" value="InterPro"/>
</dbReference>